<sequence>MKLMPIKIPGGFAITYNKFFDVDPVQSEVDKGILQNWGYFTQDILQIVKIGLKNGKWYILYRLKII</sequence>
<accession>A0A0L6JJH3</accession>
<evidence type="ECO:0000313" key="1">
    <source>
        <dbReference type="EMBL" id="KNY25904.1"/>
    </source>
</evidence>
<dbReference type="STRING" id="398512.Bccel_1164"/>
<proteinExistence type="predicted"/>
<gene>
    <name evidence="1" type="ORF">Bccel_1164</name>
</gene>
<reference evidence="2" key="1">
    <citation type="submission" date="2015-07" db="EMBL/GenBank/DDBJ databases">
        <title>Near-Complete Genome Sequence of the Cellulolytic Bacterium Bacteroides (Pseudobacteroides) cellulosolvens ATCC 35603.</title>
        <authorList>
            <person name="Dassa B."/>
            <person name="Utturkar S.M."/>
            <person name="Klingeman D.M."/>
            <person name="Hurt R.A."/>
            <person name="Keller M."/>
            <person name="Xu J."/>
            <person name="Reddy Y.H.K."/>
            <person name="Borovok I."/>
            <person name="Grinberg I.R."/>
            <person name="Lamed R."/>
            <person name="Zhivin O."/>
            <person name="Bayer E.A."/>
            <person name="Brown S.D."/>
        </authorList>
    </citation>
    <scope>NUCLEOTIDE SEQUENCE [LARGE SCALE GENOMIC DNA]</scope>
    <source>
        <strain evidence="2">DSM 2933</strain>
    </source>
</reference>
<keyword evidence="2" id="KW-1185">Reference proteome</keyword>
<dbReference type="Proteomes" id="UP000036923">
    <property type="component" value="Unassembled WGS sequence"/>
</dbReference>
<name>A0A0L6JJH3_9FIRM</name>
<dbReference type="RefSeq" id="WP_036940654.1">
    <property type="nucleotide sequence ID" value="NZ_JQKC01000013.1"/>
</dbReference>
<comment type="caution">
    <text evidence="1">The sequence shown here is derived from an EMBL/GenBank/DDBJ whole genome shotgun (WGS) entry which is preliminary data.</text>
</comment>
<dbReference type="OrthoDB" id="3532550at2"/>
<dbReference type="EMBL" id="LGTC01000001">
    <property type="protein sequence ID" value="KNY25904.1"/>
    <property type="molecule type" value="Genomic_DNA"/>
</dbReference>
<organism evidence="1 2">
    <name type="scientific">Pseudobacteroides cellulosolvens ATCC 35603 = DSM 2933</name>
    <dbReference type="NCBI Taxonomy" id="398512"/>
    <lineage>
        <taxon>Bacteria</taxon>
        <taxon>Bacillati</taxon>
        <taxon>Bacillota</taxon>
        <taxon>Clostridia</taxon>
        <taxon>Eubacteriales</taxon>
        <taxon>Oscillospiraceae</taxon>
        <taxon>Pseudobacteroides</taxon>
    </lineage>
</organism>
<protein>
    <submittedName>
        <fullName evidence="1">Uncharacterized protein</fullName>
    </submittedName>
</protein>
<dbReference type="AlphaFoldDB" id="A0A0L6JJH3"/>
<evidence type="ECO:0000313" key="2">
    <source>
        <dbReference type="Proteomes" id="UP000036923"/>
    </source>
</evidence>